<dbReference type="EMBL" id="VSRR010091911">
    <property type="protein sequence ID" value="MPC92611.1"/>
    <property type="molecule type" value="Genomic_DNA"/>
</dbReference>
<reference evidence="1 2" key="1">
    <citation type="submission" date="2019-05" db="EMBL/GenBank/DDBJ databases">
        <title>Another draft genome of Portunus trituberculatus and its Hox gene families provides insights of decapod evolution.</title>
        <authorList>
            <person name="Jeong J.-H."/>
            <person name="Song I."/>
            <person name="Kim S."/>
            <person name="Choi T."/>
            <person name="Kim D."/>
            <person name="Ryu S."/>
            <person name="Kim W."/>
        </authorList>
    </citation>
    <scope>NUCLEOTIDE SEQUENCE [LARGE SCALE GENOMIC DNA]</scope>
    <source>
        <tissue evidence="1">Muscle</tissue>
    </source>
</reference>
<gene>
    <name evidence="1" type="ORF">E2C01_087710</name>
</gene>
<organism evidence="1 2">
    <name type="scientific">Portunus trituberculatus</name>
    <name type="common">Swimming crab</name>
    <name type="synonym">Neptunus trituberculatus</name>
    <dbReference type="NCBI Taxonomy" id="210409"/>
    <lineage>
        <taxon>Eukaryota</taxon>
        <taxon>Metazoa</taxon>
        <taxon>Ecdysozoa</taxon>
        <taxon>Arthropoda</taxon>
        <taxon>Crustacea</taxon>
        <taxon>Multicrustacea</taxon>
        <taxon>Malacostraca</taxon>
        <taxon>Eumalacostraca</taxon>
        <taxon>Eucarida</taxon>
        <taxon>Decapoda</taxon>
        <taxon>Pleocyemata</taxon>
        <taxon>Brachyura</taxon>
        <taxon>Eubrachyura</taxon>
        <taxon>Portunoidea</taxon>
        <taxon>Portunidae</taxon>
        <taxon>Portuninae</taxon>
        <taxon>Portunus</taxon>
    </lineage>
</organism>
<comment type="caution">
    <text evidence="1">The sequence shown here is derived from an EMBL/GenBank/DDBJ whole genome shotgun (WGS) entry which is preliminary data.</text>
</comment>
<keyword evidence="2" id="KW-1185">Reference proteome</keyword>
<accession>A0A5B7J483</accession>
<dbReference type="AlphaFoldDB" id="A0A5B7J483"/>
<evidence type="ECO:0000313" key="1">
    <source>
        <dbReference type="EMBL" id="MPC92611.1"/>
    </source>
</evidence>
<proteinExistence type="predicted"/>
<dbReference type="Proteomes" id="UP000324222">
    <property type="component" value="Unassembled WGS sequence"/>
</dbReference>
<evidence type="ECO:0000313" key="2">
    <source>
        <dbReference type="Proteomes" id="UP000324222"/>
    </source>
</evidence>
<protein>
    <submittedName>
        <fullName evidence="1">Uncharacterized protein</fullName>
    </submittedName>
</protein>
<sequence>MAPPTDQSAVSASAEMMFLRLIAAYYVCYPYRVRRGGGNVTVLAEVGMETQQGLGIWPRP</sequence>
<name>A0A5B7J483_PORTR</name>